<comment type="caution">
    <text evidence="1">The sequence shown here is derived from an EMBL/GenBank/DDBJ whole genome shotgun (WGS) entry which is preliminary data.</text>
</comment>
<organism evidence="1 2">
    <name type="scientific">Oleoguttula mirabilis</name>
    <dbReference type="NCBI Taxonomy" id="1507867"/>
    <lineage>
        <taxon>Eukaryota</taxon>
        <taxon>Fungi</taxon>
        <taxon>Dikarya</taxon>
        <taxon>Ascomycota</taxon>
        <taxon>Pezizomycotina</taxon>
        <taxon>Dothideomycetes</taxon>
        <taxon>Dothideomycetidae</taxon>
        <taxon>Mycosphaerellales</taxon>
        <taxon>Teratosphaeriaceae</taxon>
        <taxon>Oleoguttula</taxon>
    </lineage>
</organism>
<protein>
    <submittedName>
        <fullName evidence="1">Uncharacterized protein</fullName>
    </submittedName>
</protein>
<evidence type="ECO:0000313" key="1">
    <source>
        <dbReference type="EMBL" id="KAK4542636.1"/>
    </source>
</evidence>
<gene>
    <name evidence="1" type="ORF">LTR36_006685</name>
</gene>
<accession>A0AAV9JC72</accession>
<name>A0AAV9JC72_9PEZI</name>
<dbReference type="AlphaFoldDB" id="A0AAV9JC72"/>
<proteinExistence type="predicted"/>
<evidence type="ECO:0000313" key="2">
    <source>
        <dbReference type="Proteomes" id="UP001324427"/>
    </source>
</evidence>
<dbReference type="EMBL" id="JAVFHQ010000040">
    <property type="protein sequence ID" value="KAK4542636.1"/>
    <property type="molecule type" value="Genomic_DNA"/>
</dbReference>
<sequence length="146" mass="15146">MFSTKILYSGAALYATTTAFAAVWISLALPIQHKTVGPDASEMGFAVAKALASRGGLHLYLLDLSPPLEDVENATFHHTNPATTGAPTEKISEAVLMLVDSHDDGGTPLDRPADGIDGVTGNGMTKALREGCGAIGQEALLRGQQA</sequence>
<keyword evidence="2" id="KW-1185">Reference proteome</keyword>
<dbReference type="Proteomes" id="UP001324427">
    <property type="component" value="Unassembled WGS sequence"/>
</dbReference>
<reference evidence="1 2" key="1">
    <citation type="submission" date="2021-11" db="EMBL/GenBank/DDBJ databases">
        <title>Black yeast isolated from Biological Soil Crust.</title>
        <authorList>
            <person name="Kurbessoian T."/>
        </authorList>
    </citation>
    <scope>NUCLEOTIDE SEQUENCE [LARGE SCALE GENOMIC DNA]</scope>
    <source>
        <strain evidence="1 2">CCFEE 5522</strain>
    </source>
</reference>